<sequence length="456" mass="47745">MDSFLITGGRPLRGSVRINGAKNACLPLMACALLTDKPVTLTNVPNLADIRNMQRLLDSLGCSLSHAKPEAAERSDKAPDQAGSSPDALTIHAADHSKVVAHYDIVRTMRAGICVLGPLLASRGKARVSMPGGCAIGARPVDLHLRGLEALGATITLDAGYIVAEAPKGGRLKGAHIFLGGPNGSTALGTANVMSAATLAQGTTVIECAACEPEIVDVGNLLLAMGAKITGLGSPRITIEGVDALHGTPNAHPVIPDRIEAGTYLMAAAITHGDVTLENFPTDDLGAALDRLHEIGVTIDRVSPDGSTSEIRNQKSEIVRVAVARRLNPVQVVTQPHPGFPTDLQAQIMALLTLADGNAIITEKIFPDRFLHVAELQRMGANITRVGPSAMITGVRELVGAPVMASDLRASAGLVIAALAARGQTQVNRVYHLDRGYEQMEVTLQGLGAEIERVKE</sequence>
<reference evidence="15 16" key="1">
    <citation type="submission" date="2020-08" db="EMBL/GenBank/DDBJ databases">
        <title>Genomic Encyclopedia of Type Strains, Phase IV (KMG-IV): sequencing the most valuable type-strain genomes for metagenomic binning, comparative biology and taxonomic classification.</title>
        <authorList>
            <person name="Goeker M."/>
        </authorList>
    </citation>
    <scope>NUCLEOTIDE SEQUENCE [LARGE SCALE GENOMIC DNA]</scope>
    <source>
        <strain evidence="15 16">DSM 103725</strain>
    </source>
</reference>
<dbReference type="InterPro" id="IPR001986">
    <property type="entry name" value="Enolpyruvate_Tfrase_dom"/>
</dbReference>
<keyword evidence="4 12" id="KW-0132">Cell division</keyword>
<evidence type="ECO:0000256" key="13">
    <source>
        <dbReference type="SAM" id="MobiDB-lite"/>
    </source>
</evidence>
<dbReference type="InterPro" id="IPR013792">
    <property type="entry name" value="RNA3'P_cycl/enolpyr_Trfase_a/b"/>
</dbReference>
<dbReference type="SUPFAM" id="SSF55205">
    <property type="entry name" value="EPT/RTPC-like"/>
    <property type="match status" value="1"/>
</dbReference>
<dbReference type="RefSeq" id="WP_184677513.1">
    <property type="nucleotide sequence ID" value="NZ_JACHGY010000001.1"/>
</dbReference>
<name>A0A7X0LLG9_9BACT</name>
<dbReference type="GO" id="GO:0005737">
    <property type="term" value="C:cytoplasm"/>
    <property type="evidence" value="ECO:0007669"/>
    <property type="project" value="UniProtKB-SubCell"/>
</dbReference>
<evidence type="ECO:0000256" key="9">
    <source>
        <dbReference type="ARBA" id="ARBA00023316"/>
    </source>
</evidence>
<dbReference type="AlphaFoldDB" id="A0A7X0LLG9"/>
<dbReference type="InterPro" id="IPR036968">
    <property type="entry name" value="Enolpyruvate_Tfrase_sf"/>
</dbReference>
<comment type="pathway">
    <text evidence="2 12">Cell wall biogenesis; peptidoglycan biosynthesis.</text>
</comment>
<keyword evidence="16" id="KW-1185">Reference proteome</keyword>
<dbReference type="PANTHER" id="PTHR43783">
    <property type="entry name" value="UDP-N-ACETYLGLUCOSAMINE 1-CARBOXYVINYLTRANSFERASE"/>
    <property type="match status" value="1"/>
</dbReference>
<evidence type="ECO:0000256" key="5">
    <source>
        <dbReference type="ARBA" id="ARBA00022679"/>
    </source>
</evidence>
<evidence type="ECO:0000256" key="7">
    <source>
        <dbReference type="ARBA" id="ARBA00022984"/>
    </source>
</evidence>
<evidence type="ECO:0000259" key="14">
    <source>
        <dbReference type="Pfam" id="PF00275"/>
    </source>
</evidence>
<dbReference type="InterPro" id="IPR005750">
    <property type="entry name" value="UDP_GlcNAc_COvinyl_MurA"/>
</dbReference>
<evidence type="ECO:0000256" key="6">
    <source>
        <dbReference type="ARBA" id="ARBA00022960"/>
    </source>
</evidence>
<evidence type="ECO:0000256" key="2">
    <source>
        <dbReference type="ARBA" id="ARBA00004752"/>
    </source>
</evidence>
<comment type="function">
    <text evidence="12">Cell wall formation. Adds enolpyruvyl to UDP-N-acetylglucosamine.</text>
</comment>
<comment type="similarity">
    <text evidence="10 12">Belongs to the EPSP synthase family. MurA subfamily.</text>
</comment>
<evidence type="ECO:0000256" key="11">
    <source>
        <dbReference type="ARBA" id="ARBA00047527"/>
    </source>
</evidence>
<keyword evidence="7 12" id="KW-0573">Peptidoglycan synthesis</keyword>
<dbReference type="GO" id="GO:0008760">
    <property type="term" value="F:UDP-N-acetylglucosamine 1-carboxyvinyltransferase activity"/>
    <property type="evidence" value="ECO:0007669"/>
    <property type="project" value="UniProtKB-UniRule"/>
</dbReference>
<feature type="binding site" evidence="12">
    <location>
        <position position="110"/>
    </location>
    <ligand>
        <name>UDP-N-acetyl-alpha-D-glucosamine</name>
        <dbReference type="ChEBI" id="CHEBI:57705"/>
    </ligand>
</feature>
<dbReference type="GO" id="GO:0008360">
    <property type="term" value="P:regulation of cell shape"/>
    <property type="evidence" value="ECO:0007669"/>
    <property type="project" value="UniProtKB-KW"/>
</dbReference>
<evidence type="ECO:0000256" key="8">
    <source>
        <dbReference type="ARBA" id="ARBA00023306"/>
    </source>
</evidence>
<feature type="active site" description="Proton donor" evidence="12">
    <location>
        <position position="134"/>
    </location>
</feature>
<gene>
    <name evidence="12" type="primary">murA</name>
    <name evidence="15" type="ORF">HNQ40_001769</name>
</gene>
<dbReference type="UniPathway" id="UPA00219"/>
<protein>
    <recommendedName>
        <fullName evidence="12">UDP-N-acetylglucosamine 1-carboxyvinyltransferase</fullName>
        <ecNumber evidence="12">2.5.1.7</ecNumber>
    </recommendedName>
    <alternativeName>
        <fullName evidence="12">Enoylpyruvate transferase</fullName>
    </alternativeName>
    <alternativeName>
        <fullName evidence="12">UDP-N-acetylglucosamine enolpyruvyl transferase</fullName>
        <shortName evidence="12">EPT</shortName>
    </alternativeName>
</protein>
<evidence type="ECO:0000256" key="1">
    <source>
        <dbReference type="ARBA" id="ARBA00004496"/>
    </source>
</evidence>
<evidence type="ECO:0000256" key="3">
    <source>
        <dbReference type="ARBA" id="ARBA00022490"/>
    </source>
</evidence>
<dbReference type="Pfam" id="PF00275">
    <property type="entry name" value="EPSP_synthase"/>
    <property type="match status" value="1"/>
</dbReference>
<keyword evidence="6 12" id="KW-0133">Cell shape</keyword>
<comment type="catalytic activity">
    <reaction evidence="11 12">
        <text>phosphoenolpyruvate + UDP-N-acetyl-alpha-D-glucosamine = UDP-N-acetyl-3-O-(1-carboxyvinyl)-alpha-D-glucosamine + phosphate</text>
        <dbReference type="Rhea" id="RHEA:18681"/>
        <dbReference type="ChEBI" id="CHEBI:43474"/>
        <dbReference type="ChEBI" id="CHEBI:57705"/>
        <dbReference type="ChEBI" id="CHEBI:58702"/>
        <dbReference type="ChEBI" id="CHEBI:68483"/>
        <dbReference type="EC" id="2.5.1.7"/>
    </reaction>
</comment>
<dbReference type="CDD" id="cd01555">
    <property type="entry name" value="UdpNAET"/>
    <property type="match status" value="1"/>
</dbReference>
<dbReference type="EC" id="2.5.1.7" evidence="12"/>
<feature type="compositionally biased region" description="Basic and acidic residues" evidence="13">
    <location>
        <begin position="68"/>
        <end position="79"/>
    </location>
</feature>
<dbReference type="GO" id="GO:0009252">
    <property type="term" value="P:peptidoglycan biosynthetic process"/>
    <property type="evidence" value="ECO:0007669"/>
    <property type="project" value="UniProtKB-UniRule"/>
</dbReference>
<feature type="binding site" evidence="12">
    <location>
        <position position="365"/>
    </location>
    <ligand>
        <name>UDP-N-acetyl-alpha-D-glucosamine</name>
        <dbReference type="ChEBI" id="CHEBI:57705"/>
    </ligand>
</feature>
<dbReference type="EMBL" id="JACHGY010000001">
    <property type="protein sequence ID" value="MBB6429963.1"/>
    <property type="molecule type" value="Genomic_DNA"/>
</dbReference>
<dbReference type="NCBIfam" id="TIGR01072">
    <property type="entry name" value="murA"/>
    <property type="match status" value="1"/>
</dbReference>
<accession>A0A7X0LLG9</accession>
<comment type="caution">
    <text evidence="15">The sequence shown here is derived from an EMBL/GenBank/DDBJ whole genome shotgun (WGS) entry which is preliminary data.</text>
</comment>
<comment type="caution">
    <text evidence="12">Lacks conserved residue(s) required for the propagation of feature annotation.</text>
</comment>
<evidence type="ECO:0000256" key="12">
    <source>
        <dbReference type="HAMAP-Rule" id="MF_00111"/>
    </source>
</evidence>
<dbReference type="Gene3D" id="3.65.10.10">
    <property type="entry name" value="Enolpyruvate transferase domain"/>
    <property type="match status" value="2"/>
</dbReference>
<comment type="subcellular location">
    <subcellularLocation>
        <location evidence="1 12">Cytoplasm</location>
    </subcellularLocation>
</comment>
<feature type="binding site" evidence="12">
    <location>
        <position position="343"/>
    </location>
    <ligand>
        <name>UDP-N-acetyl-alpha-D-glucosamine</name>
        <dbReference type="ChEBI" id="CHEBI:57705"/>
    </ligand>
</feature>
<dbReference type="GO" id="GO:0071555">
    <property type="term" value="P:cell wall organization"/>
    <property type="evidence" value="ECO:0007669"/>
    <property type="project" value="UniProtKB-KW"/>
</dbReference>
<keyword evidence="5 12" id="KW-0808">Transferase</keyword>
<feature type="binding site" evidence="12">
    <location>
        <begin position="22"/>
        <end position="23"/>
    </location>
    <ligand>
        <name>phosphoenolpyruvate</name>
        <dbReference type="ChEBI" id="CHEBI:58702"/>
    </ligand>
</feature>
<feature type="region of interest" description="Disordered" evidence="13">
    <location>
        <begin position="68"/>
        <end position="88"/>
    </location>
</feature>
<evidence type="ECO:0000256" key="4">
    <source>
        <dbReference type="ARBA" id="ARBA00022618"/>
    </source>
</evidence>
<keyword evidence="8 12" id="KW-0131">Cell cycle</keyword>
<dbReference type="HAMAP" id="MF_00111">
    <property type="entry name" value="MurA"/>
    <property type="match status" value="1"/>
</dbReference>
<proteinExistence type="inferred from homology"/>
<keyword evidence="12" id="KW-0670">Pyruvate</keyword>
<feature type="modified residue" description="2-(S-cysteinyl)pyruvic acid O-phosphothioketal" evidence="12">
    <location>
        <position position="134"/>
    </location>
</feature>
<dbReference type="Proteomes" id="UP000541810">
    <property type="component" value="Unassembled WGS sequence"/>
</dbReference>
<dbReference type="GO" id="GO:0051301">
    <property type="term" value="P:cell division"/>
    <property type="evidence" value="ECO:0007669"/>
    <property type="project" value="UniProtKB-KW"/>
</dbReference>
<feature type="binding site" evidence="12">
    <location>
        <begin position="139"/>
        <end position="143"/>
    </location>
    <ligand>
        <name>UDP-N-acetyl-alpha-D-glucosamine</name>
        <dbReference type="ChEBI" id="CHEBI:57705"/>
    </ligand>
</feature>
<organism evidence="15 16">
    <name type="scientific">Algisphaera agarilytica</name>
    <dbReference type="NCBI Taxonomy" id="1385975"/>
    <lineage>
        <taxon>Bacteria</taxon>
        <taxon>Pseudomonadati</taxon>
        <taxon>Planctomycetota</taxon>
        <taxon>Phycisphaerae</taxon>
        <taxon>Phycisphaerales</taxon>
        <taxon>Phycisphaeraceae</taxon>
        <taxon>Algisphaera</taxon>
    </lineage>
</organism>
<keyword evidence="3 12" id="KW-0963">Cytoplasm</keyword>
<dbReference type="GO" id="GO:0019277">
    <property type="term" value="P:UDP-N-acetylgalactosamine biosynthetic process"/>
    <property type="evidence" value="ECO:0007669"/>
    <property type="project" value="InterPro"/>
</dbReference>
<feature type="domain" description="Enolpyruvate transferase" evidence="14">
    <location>
        <begin position="7"/>
        <end position="441"/>
    </location>
</feature>
<evidence type="ECO:0000313" key="16">
    <source>
        <dbReference type="Proteomes" id="UP000541810"/>
    </source>
</evidence>
<evidence type="ECO:0000256" key="10">
    <source>
        <dbReference type="ARBA" id="ARBA00038367"/>
    </source>
</evidence>
<dbReference type="InterPro" id="IPR050068">
    <property type="entry name" value="MurA_subfamily"/>
</dbReference>
<dbReference type="NCBIfam" id="NF006873">
    <property type="entry name" value="PRK09369.1"/>
    <property type="match status" value="1"/>
</dbReference>
<dbReference type="PANTHER" id="PTHR43783:SF1">
    <property type="entry name" value="UDP-N-ACETYLGLUCOSAMINE 1-CARBOXYVINYLTRANSFERASE"/>
    <property type="match status" value="1"/>
</dbReference>
<keyword evidence="9 12" id="KW-0961">Cell wall biogenesis/degradation</keyword>
<evidence type="ECO:0000313" key="15">
    <source>
        <dbReference type="EMBL" id="MBB6429963.1"/>
    </source>
</evidence>